<dbReference type="EMBL" id="DYVF01000004">
    <property type="protein sequence ID" value="HJG29876.1"/>
    <property type="molecule type" value="Genomic_DNA"/>
</dbReference>
<dbReference type="PANTHER" id="PTHR42716:SF2">
    <property type="entry name" value="L-ASPARTATE OXIDASE, CHLOROPLASTIC"/>
    <property type="match status" value="1"/>
</dbReference>
<evidence type="ECO:0000256" key="5">
    <source>
        <dbReference type="ARBA" id="ARBA00023002"/>
    </source>
</evidence>
<comment type="cofactor">
    <cofactor evidence="1">
        <name>FAD</name>
        <dbReference type="ChEBI" id="CHEBI:57692"/>
    </cofactor>
</comment>
<feature type="domain" description="Fumarate reductase/succinate dehydrogenase flavoprotein-like C-terminal" evidence="10">
    <location>
        <begin position="433"/>
        <end position="518"/>
    </location>
</feature>
<name>A0A921LPH2_9ACTN</name>
<dbReference type="Pfam" id="PF00890">
    <property type="entry name" value="FAD_binding_2"/>
    <property type="match status" value="2"/>
</dbReference>
<dbReference type="PANTHER" id="PTHR42716">
    <property type="entry name" value="L-ASPARTATE OXIDASE"/>
    <property type="match status" value="1"/>
</dbReference>
<evidence type="ECO:0000256" key="4">
    <source>
        <dbReference type="ARBA" id="ARBA00022827"/>
    </source>
</evidence>
<comment type="caution">
    <text evidence="11">The sequence shown here is derived from an EMBL/GenBank/DDBJ whole genome shotgun (WGS) entry which is preliminary data.</text>
</comment>
<feature type="domain" description="FAD-dependent oxidoreductase 2 FAD-binding" evidence="9">
    <location>
        <begin position="338"/>
        <end position="385"/>
    </location>
</feature>
<dbReference type="PRINTS" id="PR00411">
    <property type="entry name" value="PNDRDTASEI"/>
</dbReference>
<dbReference type="PROSITE" id="PS51257">
    <property type="entry name" value="PROKAR_LIPOPROTEIN"/>
    <property type="match status" value="1"/>
</dbReference>
<dbReference type="InterPro" id="IPR036188">
    <property type="entry name" value="FAD/NAD-bd_sf"/>
</dbReference>
<dbReference type="SUPFAM" id="SSF46977">
    <property type="entry name" value="Succinate dehydrogenase/fumarate reductase flavoprotein C-terminal domain"/>
    <property type="match status" value="1"/>
</dbReference>
<gene>
    <name evidence="11" type="ORF">K8U80_00595</name>
</gene>
<protein>
    <recommendedName>
        <fullName evidence="2">L-aspartate oxidase</fullName>
    </recommendedName>
    <alternativeName>
        <fullName evidence="7">Quinolinate synthase B</fullName>
    </alternativeName>
</protein>
<dbReference type="GO" id="GO:0034628">
    <property type="term" value="P:'de novo' NAD+ biosynthetic process from L-aspartate"/>
    <property type="evidence" value="ECO:0007669"/>
    <property type="project" value="TreeGrafter"/>
</dbReference>
<dbReference type="GO" id="GO:0008734">
    <property type="term" value="F:L-aspartate oxidase activity"/>
    <property type="evidence" value="ECO:0007669"/>
    <property type="project" value="UniProtKB-EC"/>
</dbReference>
<dbReference type="InterPro" id="IPR003953">
    <property type="entry name" value="FAD-dep_OxRdtase_2_FAD-bd"/>
</dbReference>
<reference evidence="11" key="2">
    <citation type="submission" date="2021-09" db="EMBL/GenBank/DDBJ databases">
        <authorList>
            <person name="Gilroy R."/>
        </authorList>
    </citation>
    <scope>NUCLEOTIDE SEQUENCE</scope>
    <source>
        <strain evidence="11">ChiGjej2B2-7701</strain>
    </source>
</reference>
<evidence type="ECO:0000256" key="2">
    <source>
        <dbReference type="ARBA" id="ARBA00021901"/>
    </source>
</evidence>
<evidence type="ECO:0000256" key="3">
    <source>
        <dbReference type="ARBA" id="ARBA00022630"/>
    </source>
</evidence>
<comment type="catalytic activity">
    <reaction evidence="8">
        <text>L-aspartate + O2 = iminosuccinate + H2O2</text>
        <dbReference type="Rhea" id="RHEA:25876"/>
        <dbReference type="ChEBI" id="CHEBI:15379"/>
        <dbReference type="ChEBI" id="CHEBI:16240"/>
        <dbReference type="ChEBI" id="CHEBI:29991"/>
        <dbReference type="ChEBI" id="CHEBI:77875"/>
        <dbReference type="EC" id="1.4.3.16"/>
    </reaction>
    <physiologicalReaction direction="left-to-right" evidence="8">
        <dbReference type="Rhea" id="RHEA:25877"/>
    </physiologicalReaction>
</comment>
<sequence>MRNDIDLNHADGTDVLVIGSGIAGCCAAIEAARAGARVAIACAGELFSGSSFFPGTWGLGLIGPEDDKDAKDLVETICRVGGGVADRALVETLVAGIRPSMAWLEELGVALKRPASETSAHEAAFIPCFDHKNRLWRGLTRESTQRAFARALDGIGVRILERCELMDLIEADACGSRGVAGAVLFDRTAKRFVTIAAHAVVLATGGTGGLFERSLTSRDVLSSTHGIALAHGCSLINIEFMQMMPGLVAPKRGIVFNEKSFCFALMEPQPDASLLEMRAAYGPFTCRLPSCAIDLAIDRAGADGLAVRYRFPAEDVPEFVQVFCDWLEHEQGIAPDAELRIAMYAHAANGGIRIDADGFTGLPGLFAAGEVTGGMHGADRIGGLSSANGLIFGRRAGRAAAAWAARVPAPSCGQAPAMPAAGITEKAARDLTDRMRRTMSAHAMINRTDAGLARALADINEIRTDMELAAAPAKRDEPAVARTIRLRSQLSLAQAMLEAMRARTESLGSHYRADYSGRECAE</sequence>
<dbReference type="Pfam" id="PF02910">
    <property type="entry name" value="Succ_DH_flav_C"/>
    <property type="match status" value="1"/>
</dbReference>
<dbReference type="PRINTS" id="PR00368">
    <property type="entry name" value="FADPNR"/>
</dbReference>
<dbReference type="InterPro" id="IPR015939">
    <property type="entry name" value="Fum_Rdtase/Succ_DH_flav-like_C"/>
</dbReference>
<organism evidence="11 12">
    <name type="scientific">Collinsella ihumii</name>
    <dbReference type="NCBI Taxonomy" id="1720204"/>
    <lineage>
        <taxon>Bacteria</taxon>
        <taxon>Bacillati</taxon>
        <taxon>Actinomycetota</taxon>
        <taxon>Coriobacteriia</taxon>
        <taxon>Coriobacteriales</taxon>
        <taxon>Coriobacteriaceae</taxon>
        <taxon>Collinsella</taxon>
    </lineage>
</organism>
<proteinExistence type="predicted"/>
<evidence type="ECO:0000256" key="1">
    <source>
        <dbReference type="ARBA" id="ARBA00001974"/>
    </source>
</evidence>
<evidence type="ECO:0000259" key="9">
    <source>
        <dbReference type="Pfam" id="PF00890"/>
    </source>
</evidence>
<evidence type="ECO:0000259" key="10">
    <source>
        <dbReference type="Pfam" id="PF02910"/>
    </source>
</evidence>
<evidence type="ECO:0000256" key="8">
    <source>
        <dbReference type="ARBA" id="ARBA00048305"/>
    </source>
</evidence>
<comment type="function">
    <text evidence="6">Catalyzes the oxidation of L-aspartate to iminoaspartate, the first step in the de novo biosynthesis of NAD(+).</text>
</comment>
<dbReference type="AlphaFoldDB" id="A0A921LPH2"/>
<dbReference type="InterPro" id="IPR037099">
    <property type="entry name" value="Fum_R/Succ_DH_flav-like_C_sf"/>
</dbReference>
<accession>A0A921LPH2</accession>
<reference evidence="11" key="1">
    <citation type="journal article" date="2021" name="PeerJ">
        <title>Extensive microbial diversity within the chicken gut microbiome revealed by metagenomics and culture.</title>
        <authorList>
            <person name="Gilroy R."/>
            <person name="Ravi A."/>
            <person name="Getino M."/>
            <person name="Pursley I."/>
            <person name="Horton D.L."/>
            <person name="Alikhan N.F."/>
            <person name="Baker D."/>
            <person name="Gharbi K."/>
            <person name="Hall N."/>
            <person name="Watson M."/>
            <person name="Adriaenssens E.M."/>
            <person name="Foster-Nyarko E."/>
            <person name="Jarju S."/>
            <person name="Secka A."/>
            <person name="Antonio M."/>
            <person name="Oren A."/>
            <person name="Chaudhuri R.R."/>
            <person name="La Ragione R."/>
            <person name="Hildebrand F."/>
            <person name="Pallen M.J."/>
        </authorList>
    </citation>
    <scope>NUCLEOTIDE SEQUENCE</scope>
    <source>
        <strain evidence="11">ChiGjej2B2-7701</strain>
    </source>
</reference>
<keyword evidence="4" id="KW-0274">FAD</keyword>
<keyword evidence="5" id="KW-0560">Oxidoreductase</keyword>
<dbReference type="SUPFAM" id="SSF51905">
    <property type="entry name" value="FAD/NAD(P)-binding domain"/>
    <property type="match status" value="1"/>
</dbReference>
<dbReference type="InterPro" id="IPR005288">
    <property type="entry name" value="NadB"/>
</dbReference>
<feature type="domain" description="FAD-dependent oxidoreductase 2 FAD-binding" evidence="9">
    <location>
        <begin position="14"/>
        <end position="251"/>
    </location>
</feature>
<evidence type="ECO:0000313" key="12">
    <source>
        <dbReference type="Proteomes" id="UP000746751"/>
    </source>
</evidence>
<dbReference type="Gene3D" id="1.20.58.100">
    <property type="entry name" value="Fumarate reductase/succinate dehydrogenase flavoprotein-like, C-terminal domain"/>
    <property type="match status" value="1"/>
</dbReference>
<dbReference type="Proteomes" id="UP000746751">
    <property type="component" value="Unassembled WGS sequence"/>
</dbReference>
<evidence type="ECO:0000256" key="6">
    <source>
        <dbReference type="ARBA" id="ARBA00029426"/>
    </source>
</evidence>
<evidence type="ECO:0000313" key="11">
    <source>
        <dbReference type="EMBL" id="HJG29876.1"/>
    </source>
</evidence>
<dbReference type="Gene3D" id="3.50.50.60">
    <property type="entry name" value="FAD/NAD(P)-binding domain"/>
    <property type="match status" value="2"/>
</dbReference>
<keyword evidence="3" id="KW-0285">Flavoprotein</keyword>
<evidence type="ECO:0000256" key="7">
    <source>
        <dbReference type="ARBA" id="ARBA00030386"/>
    </source>
</evidence>